<dbReference type="InterPro" id="IPR011990">
    <property type="entry name" value="TPR-like_helical_dom_sf"/>
</dbReference>
<dbReference type="SUPFAM" id="SSF48452">
    <property type="entry name" value="TPR-like"/>
    <property type="match status" value="1"/>
</dbReference>
<reference evidence="2 3" key="1">
    <citation type="journal article" date="2016" name="Nat. Commun.">
        <title>Thousands of microbial genomes shed light on interconnected biogeochemical processes in an aquifer system.</title>
        <authorList>
            <person name="Anantharaman K."/>
            <person name="Brown C.T."/>
            <person name="Hug L.A."/>
            <person name="Sharon I."/>
            <person name="Castelle C.J."/>
            <person name="Probst A.J."/>
            <person name="Thomas B.C."/>
            <person name="Singh A."/>
            <person name="Wilkins M.J."/>
            <person name="Karaoz U."/>
            <person name="Brodie E.L."/>
            <person name="Williams K.H."/>
            <person name="Hubbard S.S."/>
            <person name="Banfield J.F."/>
        </authorList>
    </citation>
    <scope>NUCLEOTIDE SEQUENCE [LARGE SCALE GENOMIC DNA]</scope>
</reference>
<evidence type="ECO:0000313" key="3">
    <source>
        <dbReference type="Proteomes" id="UP000178943"/>
    </source>
</evidence>
<comment type="caution">
    <text evidence="2">The sequence shown here is derived from an EMBL/GenBank/DDBJ whole genome shotgun (WGS) entry which is preliminary data.</text>
</comment>
<protein>
    <recommendedName>
        <fullName evidence="4">Tetratricopeptide repeat protein</fullName>
    </recommendedName>
</protein>
<keyword evidence="1" id="KW-1133">Transmembrane helix</keyword>
<evidence type="ECO:0000313" key="2">
    <source>
        <dbReference type="EMBL" id="OGF59927.1"/>
    </source>
</evidence>
<gene>
    <name evidence="2" type="ORF">A2Y62_07685</name>
</gene>
<keyword evidence="1" id="KW-0472">Membrane</keyword>
<name>A0A1F5V926_9BACT</name>
<feature type="transmembrane region" description="Helical" evidence="1">
    <location>
        <begin position="7"/>
        <end position="29"/>
    </location>
</feature>
<dbReference type="AlphaFoldDB" id="A0A1F5V926"/>
<dbReference type="EMBL" id="MFGW01000205">
    <property type="protein sequence ID" value="OGF59927.1"/>
    <property type="molecule type" value="Genomic_DNA"/>
</dbReference>
<evidence type="ECO:0008006" key="4">
    <source>
        <dbReference type="Google" id="ProtNLM"/>
    </source>
</evidence>
<dbReference type="Gene3D" id="1.25.40.10">
    <property type="entry name" value="Tetratricopeptide repeat domain"/>
    <property type="match status" value="1"/>
</dbReference>
<organism evidence="2 3">
    <name type="scientific">Candidatus Fischerbacteria bacterium RBG_13_37_8</name>
    <dbReference type="NCBI Taxonomy" id="1817863"/>
    <lineage>
        <taxon>Bacteria</taxon>
        <taxon>Candidatus Fischeribacteriota</taxon>
    </lineage>
</organism>
<sequence length="287" mass="33011">MKAKGKSIFFYIILAIILLIVVTKLSSYIENKYPVDKTAVARILYLPTGNYMKLLSFGYPEFMADLLFIWSIQFIGDGAVVDRYDYLNNIYDTITDLNPKLIDAYRIGALIAYYEMGDMKVVTKILDKGVRNNPMNWQMAVDGGFYCSEQKDHEKSKEYFLQAAHIPDSPTWTWRWVAAENYRLGDKKEALNFWKTALETAVTPTEKRICEGHIHDLIIEIAMEKVEDAVAIFSSFYYRYPNSLSELVAKGFLPHIPVDPNGKVFLYDNATGKVSPQTPFSMYRHIK</sequence>
<evidence type="ECO:0000256" key="1">
    <source>
        <dbReference type="SAM" id="Phobius"/>
    </source>
</evidence>
<keyword evidence="1" id="KW-0812">Transmembrane</keyword>
<accession>A0A1F5V926</accession>
<proteinExistence type="predicted"/>
<dbReference type="STRING" id="1817863.A2Y62_07685"/>
<dbReference type="Proteomes" id="UP000178943">
    <property type="component" value="Unassembled WGS sequence"/>
</dbReference>